<evidence type="ECO:0000313" key="1">
    <source>
        <dbReference type="EMBL" id="GBP74544.1"/>
    </source>
</evidence>
<organism evidence="1 2">
    <name type="scientific">Eumeta variegata</name>
    <name type="common">Bagworm moth</name>
    <name type="synonym">Eumeta japonica</name>
    <dbReference type="NCBI Taxonomy" id="151549"/>
    <lineage>
        <taxon>Eukaryota</taxon>
        <taxon>Metazoa</taxon>
        <taxon>Ecdysozoa</taxon>
        <taxon>Arthropoda</taxon>
        <taxon>Hexapoda</taxon>
        <taxon>Insecta</taxon>
        <taxon>Pterygota</taxon>
        <taxon>Neoptera</taxon>
        <taxon>Endopterygota</taxon>
        <taxon>Lepidoptera</taxon>
        <taxon>Glossata</taxon>
        <taxon>Ditrysia</taxon>
        <taxon>Tineoidea</taxon>
        <taxon>Psychidae</taxon>
        <taxon>Oiketicinae</taxon>
        <taxon>Eumeta</taxon>
    </lineage>
</organism>
<reference evidence="1 2" key="1">
    <citation type="journal article" date="2019" name="Commun. Biol.">
        <title>The bagworm genome reveals a unique fibroin gene that provides high tensile strength.</title>
        <authorList>
            <person name="Kono N."/>
            <person name="Nakamura H."/>
            <person name="Ohtoshi R."/>
            <person name="Tomita M."/>
            <person name="Numata K."/>
            <person name="Arakawa K."/>
        </authorList>
    </citation>
    <scope>NUCLEOTIDE SEQUENCE [LARGE SCALE GENOMIC DNA]</scope>
</reference>
<comment type="caution">
    <text evidence="1">The sequence shown here is derived from an EMBL/GenBank/DDBJ whole genome shotgun (WGS) entry which is preliminary data.</text>
</comment>
<protein>
    <submittedName>
        <fullName evidence="1">Uncharacterized protein</fullName>
    </submittedName>
</protein>
<keyword evidence="2" id="KW-1185">Reference proteome</keyword>
<proteinExistence type="predicted"/>
<sequence>MNNNEYDVISPVSDGCIETHPGVICSARVGFCSAEFVAVAELKVIVSVVRIAPLLWREISAAHEKRVHSLLSNKIQQSQKVFYERRSRGLRRAGRDSDARDVYTVSDAIAKQSFTYTRLFTRIVDIFLCVVFGRGRAARGGARYVSVTINSARNVRALSELARRLSRVTRELIPRRRRRYDANEMARASRGALGLI</sequence>
<evidence type="ECO:0000313" key="2">
    <source>
        <dbReference type="Proteomes" id="UP000299102"/>
    </source>
</evidence>
<name>A0A4C1YHS4_EUMVA</name>
<gene>
    <name evidence="1" type="ORF">EVAR_84900_1</name>
</gene>
<accession>A0A4C1YHS4</accession>
<dbReference type="EMBL" id="BGZK01001211">
    <property type="protein sequence ID" value="GBP74544.1"/>
    <property type="molecule type" value="Genomic_DNA"/>
</dbReference>
<dbReference type="AlphaFoldDB" id="A0A4C1YHS4"/>
<dbReference type="Proteomes" id="UP000299102">
    <property type="component" value="Unassembled WGS sequence"/>
</dbReference>